<gene>
    <name evidence="2" type="ORF">K503DRAFT_781520</name>
</gene>
<proteinExistence type="predicted"/>
<keyword evidence="1" id="KW-0812">Transmembrane</keyword>
<name>A0A1B7N615_9AGAM</name>
<dbReference type="Proteomes" id="UP000092154">
    <property type="component" value="Unassembled WGS sequence"/>
</dbReference>
<accession>A0A1B7N615</accession>
<keyword evidence="1" id="KW-1133">Transmembrane helix</keyword>
<feature type="transmembrane region" description="Helical" evidence="1">
    <location>
        <begin position="83"/>
        <end position="103"/>
    </location>
</feature>
<keyword evidence="1" id="KW-0472">Membrane</keyword>
<organism evidence="2 3">
    <name type="scientific">Rhizopogon vinicolor AM-OR11-026</name>
    <dbReference type="NCBI Taxonomy" id="1314800"/>
    <lineage>
        <taxon>Eukaryota</taxon>
        <taxon>Fungi</taxon>
        <taxon>Dikarya</taxon>
        <taxon>Basidiomycota</taxon>
        <taxon>Agaricomycotina</taxon>
        <taxon>Agaricomycetes</taxon>
        <taxon>Agaricomycetidae</taxon>
        <taxon>Boletales</taxon>
        <taxon>Suillineae</taxon>
        <taxon>Rhizopogonaceae</taxon>
        <taxon>Rhizopogon</taxon>
    </lineage>
</organism>
<evidence type="ECO:0000313" key="2">
    <source>
        <dbReference type="EMBL" id="OAX40262.1"/>
    </source>
</evidence>
<sequence length="372" mass="41461">MVVFAVASFTIVIYDWGLTFGQEGHFSTDQQHAAYLPSISLTDTDCRVFYYVTNWTTVIVNVMLGVIMITWLHAMYQRSKKMLVFLVVIFLAIQVTAIGVVLVGSRNVSGVEFQFVLPVTHMCGYVEGEDIVLLTMMTWILNTVWAILGLCLAVWIAVKHFLGLRRVSTTWVVQWDYFTISIVRTHVFFFAGVFLQLSTFWNTSSFGSASATFDEVLGIVTIVQMFMLGPRFILSAREYHARLVANSDGGTGMTSIVFEERIHISTSSIGKSTLLITSLIPQFIPLRAIGIKNSSLHAMLSSAELLKYGEIDTRIELSWPDIQVRHDCKPTCLQMLKGTVRAAGERGLGTVGVVVTDADNSHEHGQIVIERS</sequence>
<protein>
    <submittedName>
        <fullName evidence="2">Uncharacterized protein</fullName>
    </submittedName>
</protein>
<reference evidence="2 3" key="1">
    <citation type="submission" date="2016-06" db="EMBL/GenBank/DDBJ databases">
        <title>Comparative genomics of the ectomycorrhizal sister species Rhizopogon vinicolor and Rhizopogon vesiculosus (Basidiomycota: Boletales) reveals a divergence of the mating type B locus.</title>
        <authorList>
            <consortium name="DOE Joint Genome Institute"/>
            <person name="Mujic A.B."/>
            <person name="Kuo A."/>
            <person name="Tritt A."/>
            <person name="Lipzen A."/>
            <person name="Chen C."/>
            <person name="Johnson J."/>
            <person name="Sharma A."/>
            <person name="Barry K."/>
            <person name="Grigoriev I.V."/>
            <person name="Spatafora J.W."/>
        </authorList>
    </citation>
    <scope>NUCLEOTIDE SEQUENCE [LARGE SCALE GENOMIC DNA]</scope>
    <source>
        <strain evidence="2 3">AM-OR11-026</strain>
    </source>
</reference>
<feature type="transmembrane region" description="Helical" evidence="1">
    <location>
        <begin position="48"/>
        <end position="71"/>
    </location>
</feature>
<dbReference type="EMBL" id="KV448218">
    <property type="protein sequence ID" value="OAX40262.1"/>
    <property type="molecule type" value="Genomic_DNA"/>
</dbReference>
<evidence type="ECO:0000256" key="1">
    <source>
        <dbReference type="SAM" id="Phobius"/>
    </source>
</evidence>
<keyword evidence="3" id="KW-1185">Reference proteome</keyword>
<dbReference type="InParanoid" id="A0A1B7N615"/>
<dbReference type="AlphaFoldDB" id="A0A1B7N615"/>
<feature type="transmembrane region" description="Helical" evidence="1">
    <location>
        <begin position="177"/>
        <end position="196"/>
    </location>
</feature>
<evidence type="ECO:0000313" key="3">
    <source>
        <dbReference type="Proteomes" id="UP000092154"/>
    </source>
</evidence>
<feature type="transmembrane region" description="Helical" evidence="1">
    <location>
        <begin position="131"/>
        <end position="156"/>
    </location>
</feature>
<feature type="transmembrane region" description="Helical" evidence="1">
    <location>
        <begin position="216"/>
        <end position="234"/>
    </location>
</feature>